<dbReference type="AlphaFoldDB" id="A0A9W7ZNB0"/>
<feature type="compositionally biased region" description="Acidic residues" evidence="1">
    <location>
        <begin position="194"/>
        <end position="208"/>
    </location>
</feature>
<dbReference type="InterPro" id="IPR026680">
    <property type="entry name" value="CCDC137"/>
</dbReference>
<feature type="compositionally biased region" description="Polar residues" evidence="1">
    <location>
        <begin position="209"/>
        <end position="218"/>
    </location>
</feature>
<evidence type="ECO:0000313" key="3">
    <source>
        <dbReference type="Proteomes" id="UP001150538"/>
    </source>
</evidence>
<accession>A0A9W7ZNB0</accession>
<dbReference type="EMBL" id="JANBPU010000286">
    <property type="protein sequence ID" value="KAJ1913108.1"/>
    <property type="molecule type" value="Genomic_DNA"/>
</dbReference>
<evidence type="ECO:0000256" key="1">
    <source>
        <dbReference type="SAM" id="MobiDB-lite"/>
    </source>
</evidence>
<dbReference type="PANTHER" id="PTHR21838:SF2">
    <property type="entry name" value="COILED-COIL DOMAIN-CONTAINING PROTEIN 137"/>
    <property type="match status" value="1"/>
</dbReference>
<feature type="region of interest" description="Disordered" evidence="1">
    <location>
        <begin position="318"/>
        <end position="351"/>
    </location>
</feature>
<gene>
    <name evidence="2" type="ORF">H4219_005347</name>
</gene>
<keyword evidence="3" id="KW-1185">Reference proteome</keyword>
<dbReference type="Proteomes" id="UP001150538">
    <property type="component" value="Unassembled WGS sequence"/>
</dbReference>
<evidence type="ECO:0000313" key="2">
    <source>
        <dbReference type="EMBL" id="KAJ1913108.1"/>
    </source>
</evidence>
<reference evidence="2" key="1">
    <citation type="submission" date="2022-07" db="EMBL/GenBank/DDBJ databases">
        <title>Phylogenomic reconstructions and comparative analyses of Kickxellomycotina fungi.</title>
        <authorList>
            <person name="Reynolds N.K."/>
            <person name="Stajich J.E."/>
            <person name="Barry K."/>
            <person name="Grigoriev I.V."/>
            <person name="Crous P."/>
            <person name="Smith M.E."/>
        </authorList>
    </citation>
    <scope>NUCLEOTIDE SEQUENCE</scope>
    <source>
        <strain evidence="2">NBRC 100468</strain>
    </source>
</reference>
<feature type="compositionally biased region" description="Basic residues" evidence="1">
    <location>
        <begin position="1"/>
        <end position="10"/>
    </location>
</feature>
<dbReference type="GO" id="GO:0005634">
    <property type="term" value="C:nucleus"/>
    <property type="evidence" value="ECO:0007669"/>
    <property type="project" value="TreeGrafter"/>
</dbReference>
<proteinExistence type="predicted"/>
<feature type="compositionally biased region" description="Polar residues" evidence="1">
    <location>
        <begin position="140"/>
        <end position="155"/>
    </location>
</feature>
<evidence type="ECO:0008006" key="4">
    <source>
        <dbReference type="Google" id="ProtNLM"/>
    </source>
</evidence>
<dbReference type="PANTHER" id="PTHR21838">
    <property type="entry name" value="COILED-COIL DOMAIN-CONTAINING PROTEIN 137"/>
    <property type="match status" value="1"/>
</dbReference>
<sequence length="385" mass="43354">MVKRYKPKKKSATEPGPHDDKLVRDLPPTKILSGGNDIRRKKKKAVLNNTGKAGGGLQVTSDMPKSFARLVNFVNKKKSQDEQEKKAQKSNNKKGQNNKGNKTNANNDEDGVLKIKPGESFKAFNRRVKRSMEKKLLQSDVPNTRQSQHSSNGTSYGPDGPEISNISERKRRNQEVRKEKLKRQKKKKGLQDDSGSEVEDDIEVDDQLTETAQGTQESAAIIESSLKKTQKQKRQLQQIKENSVDQDELEKVTKSLTKKSHLMQNASDQPRFNEVAEAPPVFTSLPKARFKKMVPIAGTKEAKEQAKKKEAEAIKKMITRTSRLTPLERMQQQRKAKLANKIGGDSSPAEKQALEIERQKVIQRYRAIKAQKIAANNNSNTIPLQ</sequence>
<protein>
    <recommendedName>
        <fullName evidence="4">Coiled-coil domain-containing protein 137</fullName>
    </recommendedName>
</protein>
<comment type="caution">
    <text evidence="2">The sequence shown here is derived from an EMBL/GenBank/DDBJ whole genome shotgun (WGS) entry which is preliminary data.</text>
</comment>
<organism evidence="2 3">
    <name type="scientific">Mycoemilia scoparia</name>
    <dbReference type="NCBI Taxonomy" id="417184"/>
    <lineage>
        <taxon>Eukaryota</taxon>
        <taxon>Fungi</taxon>
        <taxon>Fungi incertae sedis</taxon>
        <taxon>Zoopagomycota</taxon>
        <taxon>Kickxellomycotina</taxon>
        <taxon>Kickxellomycetes</taxon>
        <taxon>Kickxellales</taxon>
        <taxon>Kickxellaceae</taxon>
        <taxon>Mycoemilia</taxon>
    </lineage>
</organism>
<feature type="compositionally biased region" description="Low complexity" evidence="1">
    <location>
        <begin position="89"/>
        <end position="106"/>
    </location>
</feature>
<feature type="compositionally biased region" description="Basic residues" evidence="1">
    <location>
        <begin position="179"/>
        <end position="188"/>
    </location>
</feature>
<feature type="region of interest" description="Disordered" evidence="1">
    <location>
        <begin position="1"/>
        <end position="274"/>
    </location>
</feature>
<dbReference type="OrthoDB" id="5876637at2759"/>
<name>A0A9W7ZNB0_9FUNG</name>
<feature type="compositionally biased region" description="Basic and acidic residues" evidence="1">
    <location>
        <begin position="78"/>
        <end position="87"/>
    </location>
</feature>